<dbReference type="GO" id="GO:0019379">
    <property type="term" value="P:sulfate assimilation, phosphoadenylyl sulfate reduction by phosphoadenylyl-sulfate reductase (thioredoxin)"/>
    <property type="evidence" value="ECO:0007669"/>
    <property type="project" value="TreeGrafter"/>
</dbReference>
<name>A0A1G6DQI6_9BACT</name>
<keyword evidence="3" id="KW-0418">Kinase</keyword>
<proteinExistence type="predicted"/>
<reference evidence="3 4" key="1">
    <citation type="submission" date="2016-10" db="EMBL/GenBank/DDBJ databases">
        <authorList>
            <person name="de Groot N.N."/>
        </authorList>
    </citation>
    <scope>NUCLEOTIDE SEQUENCE [LARGE SCALE GENOMIC DNA]</scope>
    <source>
        <strain evidence="3 4">ASO4-2</strain>
    </source>
</reference>
<evidence type="ECO:0000256" key="1">
    <source>
        <dbReference type="ARBA" id="ARBA00022679"/>
    </source>
</evidence>
<gene>
    <name evidence="3" type="ORF">SAMN05660653_02316</name>
</gene>
<sequence length="194" mass="21598">MTHPEKQGWALWFVGLPGSGKSSIAKAVLEALRECGAVVTYLEMDARRKAYFPNPTYSAEERARAYELFLQEAEHVVAQGQGVIMDGTAYQAAMRRQARARIRKFAEVYIRCPLEIAIAREQGRPEGLVMAGLYEKALDRQRTGRDHPGLGQVVGVDVPFEEDPQAECVVDSGAVTVAEARDQVLHFFEQWATT</sequence>
<dbReference type="OrthoDB" id="9804504at2"/>
<dbReference type="SUPFAM" id="SSF52540">
    <property type="entry name" value="P-loop containing nucleoside triphosphate hydrolases"/>
    <property type="match status" value="1"/>
</dbReference>
<dbReference type="InterPro" id="IPR050512">
    <property type="entry name" value="Sulf_AdTrans/APS_kinase"/>
</dbReference>
<dbReference type="GO" id="GO:0005737">
    <property type="term" value="C:cytoplasm"/>
    <property type="evidence" value="ECO:0007669"/>
    <property type="project" value="TreeGrafter"/>
</dbReference>
<dbReference type="Pfam" id="PF01583">
    <property type="entry name" value="APS_kinase"/>
    <property type="match status" value="1"/>
</dbReference>
<keyword evidence="4" id="KW-1185">Reference proteome</keyword>
<dbReference type="Proteomes" id="UP000198771">
    <property type="component" value="Unassembled WGS sequence"/>
</dbReference>
<evidence type="ECO:0000259" key="2">
    <source>
        <dbReference type="Pfam" id="PF01583"/>
    </source>
</evidence>
<evidence type="ECO:0000313" key="3">
    <source>
        <dbReference type="EMBL" id="SDB47362.1"/>
    </source>
</evidence>
<dbReference type="PANTHER" id="PTHR42700:SF1">
    <property type="entry name" value="SULFATE ADENYLYLTRANSFERASE"/>
    <property type="match status" value="1"/>
</dbReference>
<dbReference type="PANTHER" id="PTHR42700">
    <property type="entry name" value="SULFATE ADENYLYLTRANSFERASE"/>
    <property type="match status" value="1"/>
</dbReference>
<feature type="domain" description="APS kinase" evidence="2">
    <location>
        <begin position="7"/>
        <end position="170"/>
    </location>
</feature>
<dbReference type="EMBL" id="FMXO01000013">
    <property type="protein sequence ID" value="SDB47362.1"/>
    <property type="molecule type" value="Genomic_DNA"/>
</dbReference>
<dbReference type="GO" id="GO:0004781">
    <property type="term" value="F:sulfate adenylyltransferase (ATP) activity"/>
    <property type="evidence" value="ECO:0007669"/>
    <property type="project" value="TreeGrafter"/>
</dbReference>
<dbReference type="Gene3D" id="3.40.50.300">
    <property type="entry name" value="P-loop containing nucleotide triphosphate hydrolases"/>
    <property type="match status" value="1"/>
</dbReference>
<protein>
    <submittedName>
        <fullName evidence="3">Adenylylsulfate kinase</fullName>
    </submittedName>
</protein>
<accession>A0A1G6DQI6</accession>
<dbReference type="STRING" id="617002.SAMN05660653_02316"/>
<dbReference type="InterPro" id="IPR027417">
    <property type="entry name" value="P-loop_NTPase"/>
</dbReference>
<dbReference type="RefSeq" id="WP_092121739.1">
    <property type="nucleotide sequence ID" value="NZ_FMXO01000013.1"/>
</dbReference>
<dbReference type="InterPro" id="IPR059117">
    <property type="entry name" value="APS_kinase_dom"/>
</dbReference>
<organism evidence="3 4">
    <name type="scientific">Desulfonatronum thiosulfatophilum</name>
    <dbReference type="NCBI Taxonomy" id="617002"/>
    <lineage>
        <taxon>Bacteria</taxon>
        <taxon>Pseudomonadati</taxon>
        <taxon>Thermodesulfobacteriota</taxon>
        <taxon>Desulfovibrionia</taxon>
        <taxon>Desulfovibrionales</taxon>
        <taxon>Desulfonatronaceae</taxon>
        <taxon>Desulfonatronum</taxon>
    </lineage>
</organism>
<dbReference type="AlphaFoldDB" id="A0A1G6DQI6"/>
<dbReference type="GO" id="GO:0016301">
    <property type="term" value="F:kinase activity"/>
    <property type="evidence" value="ECO:0007669"/>
    <property type="project" value="UniProtKB-KW"/>
</dbReference>
<keyword evidence="1" id="KW-0808">Transferase</keyword>
<dbReference type="GO" id="GO:0010134">
    <property type="term" value="P:sulfate assimilation via adenylyl sulfate reduction"/>
    <property type="evidence" value="ECO:0007669"/>
    <property type="project" value="TreeGrafter"/>
</dbReference>
<evidence type="ECO:0000313" key="4">
    <source>
        <dbReference type="Proteomes" id="UP000198771"/>
    </source>
</evidence>